<dbReference type="AlphaFoldDB" id="A0A382XAE4"/>
<evidence type="ECO:0000256" key="7">
    <source>
        <dbReference type="ARBA" id="ARBA00023239"/>
    </source>
</evidence>
<dbReference type="NCBIfam" id="TIGR01855">
    <property type="entry name" value="IMP_synth_hisH"/>
    <property type="match status" value="1"/>
</dbReference>
<dbReference type="PROSITE" id="PS51273">
    <property type="entry name" value="GATASE_TYPE_1"/>
    <property type="match status" value="1"/>
</dbReference>
<gene>
    <name evidence="11" type="ORF">METZ01_LOCUS420886</name>
</gene>
<feature type="domain" description="Glutamine amidotransferase" evidence="10">
    <location>
        <begin position="7"/>
        <end position="151"/>
    </location>
</feature>
<reference evidence="11" key="1">
    <citation type="submission" date="2018-05" db="EMBL/GenBank/DDBJ databases">
        <authorList>
            <person name="Lanie J.A."/>
            <person name="Ng W.-L."/>
            <person name="Kazmierczak K.M."/>
            <person name="Andrzejewski T.M."/>
            <person name="Davidsen T.M."/>
            <person name="Wayne K.J."/>
            <person name="Tettelin H."/>
            <person name="Glass J.I."/>
            <person name="Rusch D."/>
            <person name="Podicherti R."/>
            <person name="Tsui H.-C.T."/>
            <person name="Winkler M.E."/>
        </authorList>
    </citation>
    <scope>NUCLEOTIDE SEQUENCE</scope>
</reference>
<dbReference type="Gene3D" id="3.40.50.880">
    <property type="match status" value="1"/>
</dbReference>
<keyword evidence="5" id="KW-0315">Glutamine amidotransferase</keyword>
<evidence type="ECO:0000256" key="9">
    <source>
        <dbReference type="ARBA" id="ARBA00049534"/>
    </source>
</evidence>
<dbReference type="UniPathway" id="UPA00031">
    <property type="reaction ID" value="UER00010"/>
</dbReference>
<name>A0A382XAE4_9ZZZZ</name>
<dbReference type="GO" id="GO:0004359">
    <property type="term" value="F:glutaminase activity"/>
    <property type="evidence" value="ECO:0007669"/>
    <property type="project" value="UniProtKB-EC"/>
</dbReference>
<proteinExistence type="predicted"/>
<dbReference type="Pfam" id="PF00117">
    <property type="entry name" value="GATase"/>
    <property type="match status" value="1"/>
</dbReference>
<evidence type="ECO:0000256" key="4">
    <source>
        <dbReference type="ARBA" id="ARBA00022801"/>
    </source>
</evidence>
<comment type="subunit">
    <text evidence="2">Heterodimer of HisH and HisF.</text>
</comment>
<dbReference type="GO" id="GO:0016829">
    <property type="term" value="F:lyase activity"/>
    <property type="evidence" value="ECO:0007669"/>
    <property type="project" value="UniProtKB-KW"/>
</dbReference>
<feature type="non-terminal residue" evidence="11">
    <location>
        <position position="161"/>
    </location>
</feature>
<dbReference type="SUPFAM" id="SSF52317">
    <property type="entry name" value="Class I glutamine amidotransferase-like"/>
    <property type="match status" value="1"/>
</dbReference>
<dbReference type="InterPro" id="IPR010139">
    <property type="entry name" value="Imidazole-glycPsynth_HisH"/>
</dbReference>
<accession>A0A382XAE4</accession>
<evidence type="ECO:0000256" key="6">
    <source>
        <dbReference type="ARBA" id="ARBA00023102"/>
    </source>
</evidence>
<dbReference type="InterPro" id="IPR029062">
    <property type="entry name" value="Class_I_gatase-like"/>
</dbReference>
<dbReference type="GO" id="GO:0000107">
    <property type="term" value="F:imidazoleglycerol-phosphate synthase activity"/>
    <property type="evidence" value="ECO:0007669"/>
    <property type="project" value="TreeGrafter"/>
</dbReference>
<protein>
    <recommendedName>
        <fullName evidence="10">Glutamine amidotransferase domain-containing protein</fullName>
    </recommendedName>
</protein>
<dbReference type="EMBL" id="UINC01166208">
    <property type="protein sequence ID" value="SVD68032.1"/>
    <property type="molecule type" value="Genomic_DNA"/>
</dbReference>
<keyword evidence="3" id="KW-0028">Amino-acid biosynthesis</keyword>
<evidence type="ECO:0000256" key="1">
    <source>
        <dbReference type="ARBA" id="ARBA00005091"/>
    </source>
</evidence>
<organism evidence="11">
    <name type="scientific">marine metagenome</name>
    <dbReference type="NCBI Taxonomy" id="408172"/>
    <lineage>
        <taxon>unclassified sequences</taxon>
        <taxon>metagenomes</taxon>
        <taxon>ecological metagenomes</taxon>
    </lineage>
</organism>
<dbReference type="PANTHER" id="PTHR42701:SF1">
    <property type="entry name" value="IMIDAZOLE GLYCEROL PHOSPHATE SYNTHASE SUBUNIT HISH"/>
    <property type="match status" value="1"/>
</dbReference>
<keyword evidence="7" id="KW-0456">Lyase</keyword>
<dbReference type="PIRSF" id="PIRSF000495">
    <property type="entry name" value="Amidotransf_hisH"/>
    <property type="match status" value="1"/>
</dbReference>
<comment type="catalytic activity">
    <reaction evidence="8">
        <text>5-[(5-phospho-1-deoxy-D-ribulos-1-ylimino)methylamino]-1-(5-phospho-beta-D-ribosyl)imidazole-4-carboxamide + L-glutamine = D-erythro-1-(imidazol-4-yl)glycerol 3-phosphate + 5-amino-1-(5-phospho-beta-D-ribosyl)imidazole-4-carboxamide + L-glutamate + H(+)</text>
        <dbReference type="Rhea" id="RHEA:24793"/>
        <dbReference type="ChEBI" id="CHEBI:15378"/>
        <dbReference type="ChEBI" id="CHEBI:29985"/>
        <dbReference type="ChEBI" id="CHEBI:58278"/>
        <dbReference type="ChEBI" id="CHEBI:58359"/>
        <dbReference type="ChEBI" id="CHEBI:58475"/>
        <dbReference type="ChEBI" id="CHEBI:58525"/>
        <dbReference type="EC" id="4.3.2.10"/>
    </reaction>
</comment>
<sequence>MGNIFSLMNAARTLNIKSTIISKPEKLNKCDAIILPGVGAFGDAMDRLKSNNFVEAINEFKNTGKFILGICLGMQLLTDKSFEFGEHNGLGLVRGSCIKFSKVNSDSKVIIPHTMWNNIHLVKKGIDVFANIPNNAYMYFTHSYFIQGISKKEVISCTTYG</sequence>
<evidence type="ECO:0000256" key="8">
    <source>
        <dbReference type="ARBA" id="ARBA00047838"/>
    </source>
</evidence>
<dbReference type="PANTHER" id="PTHR42701">
    <property type="entry name" value="IMIDAZOLE GLYCEROL PHOSPHATE SYNTHASE SUBUNIT HISH"/>
    <property type="match status" value="1"/>
</dbReference>
<comment type="pathway">
    <text evidence="1">Amino-acid biosynthesis; L-histidine biosynthesis; L-histidine from 5-phospho-alpha-D-ribose 1-diphosphate: step 5/9.</text>
</comment>
<dbReference type="InterPro" id="IPR017926">
    <property type="entry name" value="GATASE"/>
</dbReference>
<evidence type="ECO:0000313" key="11">
    <source>
        <dbReference type="EMBL" id="SVD68032.1"/>
    </source>
</evidence>
<keyword evidence="4" id="KW-0378">Hydrolase</keyword>
<dbReference type="GO" id="GO:0000105">
    <property type="term" value="P:L-histidine biosynthetic process"/>
    <property type="evidence" value="ECO:0007669"/>
    <property type="project" value="UniProtKB-UniPathway"/>
</dbReference>
<keyword evidence="6" id="KW-0368">Histidine biosynthesis</keyword>
<evidence type="ECO:0000256" key="2">
    <source>
        <dbReference type="ARBA" id="ARBA00011152"/>
    </source>
</evidence>
<evidence type="ECO:0000256" key="5">
    <source>
        <dbReference type="ARBA" id="ARBA00022962"/>
    </source>
</evidence>
<comment type="catalytic activity">
    <reaction evidence="9">
        <text>L-glutamine + H2O = L-glutamate + NH4(+)</text>
        <dbReference type="Rhea" id="RHEA:15889"/>
        <dbReference type="ChEBI" id="CHEBI:15377"/>
        <dbReference type="ChEBI" id="CHEBI:28938"/>
        <dbReference type="ChEBI" id="CHEBI:29985"/>
        <dbReference type="ChEBI" id="CHEBI:58359"/>
        <dbReference type="EC" id="3.5.1.2"/>
    </reaction>
</comment>
<evidence type="ECO:0000256" key="3">
    <source>
        <dbReference type="ARBA" id="ARBA00022605"/>
    </source>
</evidence>
<dbReference type="PROSITE" id="PS51274">
    <property type="entry name" value="GATASE_COBBQ"/>
    <property type="match status" value="1"/>
</dbReference>
<evidence type="ECO:0000259" key="10">
    <source>
        <dbReference type="Pfam" id="PF00117"/>
    </source>
</evidence>